<accession>A0A1J8QXX5</accession>
<dbReference type="Proteomes" id="UP000183567">
    <property type="component" value="Unassembled WGS sequence"/>
</dbReference>
<feature type="compositionally biased region" description="Low complexity" evidence="1">
    <location>
        <begin position="118"/>
        <end position="132"/>
    </location>
</feature>
<evidence type="ECO:0000256" key="1">
    <source>
        <dbReference type="SAM" id="MobiDB-lite"/>
    </source>
</evidence>
<proteinExistence type="predicted"/>
<name>A0A1J8QXX5_9AGAM</name>
<organism evidence="2 3">
    <name type="scientific">Rhizopogon vesiculosus</name>
    <dbReference type="NCBI Taxonomy" id="180088"/>
    <lineage>
        <taxon>Eukaryota</taxon>
        <taxon>Fungi</taxon>
        <taxon>Dikarya</taxon>
        <taxon>Basidiomycota</taxon>
        <taxon>Agaricomycotina</taxon>
        <taxon>Agaricomycetes</taxon>
        <taxon>Agaricomycetidae</taxon>
        <taxon>Boletales</taxon>
        <taxon>Suillineae</taxon>
        <taxon>Rhizopogonaceae</taxon>
        <taxon>Rhizopogon</taxon>
    </lineage>
</organism>
<feature type="region of interest" description="Disordered" evidence="1">
    <location>
        <begin position="116"/>
        <end position="144"/>
    </location>
</feature>
<keyword evidence="3" id="KW-1185">Reference proteome</keyword>
<dbReference type="EMBL" id="LVVM01003750">
    <property type="protein sequence ID" value="OJA14338.1"/>
    <property type="molecule type" value="Genomic_DNA"/>
</dbReference>
<dbReference type="AlphaFoldDB" id="A0A1J8QXX5"/>
<feature type="region of interest" description="Disordered" evidence="1">
    <location>
        <begin position="70"/>
        <end position="99"/>
    </location>
</feature>
<sequence>MKWLWFTPTETDACQEPGCAFELELLEKKLCDALEKLFNKAAGCVADAQKSIRPDAQKELAMHIWQHGTREDETGGAVRTAPSQPHFSPYQVPPPVDPSTSLATWHTLTPALDPFSNPPSSSSVVSTPIPITKVKGNHKPKPTLKQSEIAASSQGQDKWLDPDSDLLPPRILSWKLAMENANKAPAGVHAVGLGLSPSL</sequence>
<protein>
    <submittedName>
        <fullName evidence="2">Uncharacterized protein</fullName>
    </submittedName>
</protein>
<comment type="caution">
    <text evidence="2">The sequence shown here is derived from an EMBL/GenBank/DDBJ whole genome shotgun (WGS) entry which is preliminary data.</text>
</comment>
<dbReference type="OrthoDB" id="2634326at2759"/>
<evidence type="ECO:0000313" key="2">
    <source>
        <dbReference type="EMBL" id="OJA14338.1"/>
    </source>
</evidence>
<evidence type="ECO:0000313" key="3">
    <source>
        <dbReference type="Proteomes" id="UP000183567"/>
    </source>
</evidence>
<gene>
    <name evidence="2" type="ORF">AZE42_10305</name>
</gene>
<reference evidence="2 3" key="1">
    <citation type="submission" date="2016-03" db="EMBL/GenBank/DDBJ databases">
        <title>Comparative genomics of the ectomycorrhizal sister species Rhizopogon vinicolor and Rhizopogon vesiculosus (Basidiomycota: Boletales) reveals a divergence of the mating type B locus.</title>
        <authorList>
            <person name="Mujic A.B."/>
            <person name="Kuo A."/>
            <person name="Tritt A."/>
            <person name="Lipzen A."/>
            <person name="Chen C."/>
            <person name="Johnson J."/>
            <person name="Sharma A."/>
            <person name="Barry K."/>
            <person name="Grigoriev I.V."/>
            <person name="Spatafora J.W."/>
        </authorList>
    </citation>
    <scope>NUCLEOTIDE SEQUENCE [LARGE SCALE GENOMIC DNA]</scope>
    <source>
        <strain evidence="2 3">AM-OR11-056</strain>
    </source>
</reference>